<feature type="transmembrane region" description="Helical" evidence="2">
    <location>
        <begin position="45"/>
        <end position="68"/>
    </location>
</feature>
<reference evidence="3 4" key="1">
    <citation type="submission" date="2024-05" db="EMBL/GenBank/DDBJ databases">
        <authorList>
            <person name="Wallberg A."/>
        </authorList>
    </citation>
    <scope>NUCLEOTIDE SEQUENCE [LARGE SCALE GENOMIC DNA]</scope>
</reference>
<gene>
    <name evidence="3" type="ORF">MNOR_LOCUS22095</name>
</gene>
<accession>A0AAV2RBT0</accession>
<dbReference type="Gene3D" id="1.20.1070.10">
    <property type="entry name" value="Rhodopsin 7-helix transmembrane proteins"/>
    <property type="match status" value="1"/>
</dbReference>
<dbReference type="EMBL" id="CAXKWB010018316">
    <property type="protein sequence ID" value="CAL4120693.1"/>
    <property type="molecule type" value="Genomic_DNA"/>
</dbReference>
<evidence type="ECO:0000313" key="4">
    <source>
        <dbReference type="Proteomes" id="UP001497623"/>
    </source>
</evidence>
<dbReference type="InterPro" id="IPR052808">
    <property type="entry name" value="GPCR_Mth-like"/>
</dbReference>
<keyword evidence="4" id="KW-1185">Reference proteome</keyword>
<evidence type="ECO:0000256" key="2">
    <source>
        <dbReference type="SAM" id="Phobius"/>
    </source>
</evidence>
<dbReference type="PANTHER" id="PTHR46953">
    <property type="entry name" value="G-PROTEIN COUPLED RECEPTOR MTH-LIKE 1-RELATED"/>
    <property type="match status" value="1"/>
</dbReference>
<keyword evidence="2" id="KW-0472">Membrane</keyword>
<sequence>MDAGERYASTNATESLPPQAGDGNSRSAANHSNYPWWVEEVARPYVFPMCLFMSAASLLLVVSVHAVVPELRQKGGLYLFCHHIALMIKAVVAMISLAVDIPHRPCKLLAVGIYYLTICTFVWLRIMCFEAWRNIR</sequence>
<dbReference type="PANTHER" id="PTHR46953:SF1">
    <property type="entry name" value="G-PROTEIN COUPLED RECEPTOR MTH-LIKE 1-RELATED"/>
    <property type="match status" value="1"/>
</dbReference>
<keyword evidence="2" id="KW-1133">Transmembrane helix</keyword>
<evidence type="ECO:0000256" key="1">
    <source>
        <dbReference type="SAM" id="MobiDB-lite"/>
    </source>
</evidence>
<name>A0AAV2RBT0_MEGNR</name>
<feature type="transmembrane region" description="Helical" evidence="2">
    <location>
        <begin position="111"/>
        <end position="132"/>
    </location>
</feature>
<dbReference type="AlphaFoldDB" id="A0AAV2RBT0"/>
<evidence type="ECO:0000313" key="3">
    <source>
        <dbReference type="EMBL" id="CAL4120693.1"/>
    </source>
</evidence>
<comment type="caution">
    <text evidence="3">The sequence shown here is derived from an EMBL/GenBank/DDBJ whole genome shotgun (WGS) entry which is preliminary data.</text>
</comment>
<feature type="region of interest" description="Disordered" evidence="1">
    <location>
        <begin position="1"/>
        <end position="28"/>
    </location>
</feature>
<protein>
    <submittedName>
        <fullName evidence="3">Uncharacterized protein</fullName>
    </submittedName>
</protein>
<organism evidence="3 4">
    <name type="scientific">Meganyctiphanes norvegica</name>
    <name type="common">Northern krill</name>
    <name type="synonym">Thysanopoda norvegica</name>
    <dbReference type="NCBI Taxonomy" id="48144"/>
    <lineage>
        <taxon>Eukaryota</taxon>
        <taxon>Metazoa</taxon>
        <taxon>Ecdysozoa</taxon>
        <taxon>Arthropoda</taxon>
        <taxon>Crustacea</taxon>
        <taxon>Multicrustacea</taxon>
        <taxon>Malacostraca</taxon>
        <taxon>Eumalacostraca</taxon>
        <taxon>Eucarida</taxon>
        <taxon>Euphausiacea</taxon>
        <taxon>Euphausiidae</taxon>
        <taxon>Meganyctiphanes</taxon>
    </lineage>
</organism>
<feature type="non-terminal residue" evidence="3">
    <location>
        <position position="136"/>
    </location>
</feature>
<proteinExistence type="predicted"/>
<feature type="transmembrane region" description="Helical" evidence="2">
    <location>
        <begin position="77"/>
        <end position="99"/>
    </location>
</feature>
<keyword evidence="2" id="KW-0812">Transmembrane</keyword>
<feature type="compositionally biased region" description="Polar residues" evidence="1">
    <location>
        <begin position="8"/>
        <end position="28"/>
    </location>
</feature>
<dbReference type="Proteomes" id="UP001497623">
    <property type="component" value="Unassembled WGS sequence"/>
</dbReference>